<dbReference type="PROSITE" id="PS51257">
    <property type="entry name" value="PROKAR_LIPOPROTEIN"/>
    <property type="match status" value="1"/>
</dbReference>
<dbReference type="Pfam" id="PF11827">
    <property type="entry name" value="DUF3347"/>
    <property type="match status" value="1"/>
</dbReference>
<keyword evidence="3" id="KW-1185">Reference proteome</keyword>
<name>A0ABW5LFB9_9FLAO</name>
<comment type="caution">
    <text evidence="2">The sequence shown here is derived from an EMBL/GenBank/DDBJ whole genome shotgun (WGS) entry which is preliminary data.</text>
</comment>
<evidence type="ECO:0000259" key="1">
    <source>
        <dbReference type="Pfam" id="PF11827"/>
    </source>
</evidence>
<feature type="domain" description="DUF3347" evidence="1">
    <location>
        <begin position="64"/>
        <end position="141"/>
    </location>
</feature>
<dbReference type="InterPro" id="IPR021782">
    <property type="entry name" value="DUF3347"/>
</dbReference>
<dbReference type="RefSeq" id="WP_378292110.1">
    <property type="nucleotide sequence ID" value="NZ_JBHULE010000019.1"/>
</dbReference>
<proteinExistence type="predicted"/>
<dbReference type="EMBL" id="JBHULE010000019">
    <property type="protein sequence ID" value="MFD2563027.1"/>
    <property type="molecule type" value="Genomic_DNA"/>
</dbReference>
<reference evidence="3" key="1">
    <citation type="journal article" date="2019" name="Int. J. Syst. Evol. Microbiol.">
        <title>The Global Catalogue of Microorganisms (GCM) 10K type strain sequencing project: providing services to taxonomists for standard genome sequencing and annotation.</title>
        <authorList>
            <consortium name="The Broad Institute Genomics Platform"/>
            <consortium name="The Broad Institute Genome Sequencing Center for Infectious Disease"/>
            <person name="Wu L."/>
            <person name="Ma J."/>
        </authorList>
    </citation>
    <scope>NUCLEOTIDE SEQUENCE [LARGE SCALE GENOMIC DNA]</scope>
    <source>
        <strain evidence="3">KCTC 52274</strain>
    </source>
</reference>
<evidence type="ECO:0000313" key="3">
    <source>
        <dbReference type="Proteomes" id="UP001597319"/>
    </source>
</evidence>
<sequence length="187" mass="21164">MKKIVLNITVLAIILSIISCGKDKKEETKIIPETEETAATSKVDLNETDTRSNVVFTDEHIDKIYSQYLMIKKGLVNSNPKLVQQEAKKLNTLLDDSEEKKQLKATTELISLTKEIKKQRDFFVTLTAETEKLISKADITSGEVYKQFCPMAFEGNGGYWLSDSKEVRNPYYGNKMLKCGSVNQTIQ</sequence>
<accession>A0ABW5LFB9</accession>
<dbReference type="Proteomes" id="UP001597319">
    <property type="component" value="Unassembled WGS sequence"/>
</dbReference>
<gene>
    <name evidence="2" type="ORF">ACFSR1_10150</name>
</gene>
<organism evidence="2 3">
    <name type="scientific">Aquimarina rubra</name>
    <dbReference type="NCBI Taxonomy" id="1920033"/>
    <lineage>
        <taxon>Bacteria</taxon>
        <taxon>Pseudomonadati</taxon>
        <taxon>Bacteroidota</taxon>
        <taxon>Flavobacteriia</taxon>
        <taxon>Flavobacteriales</taxon>
        <taxon>Flavobacteriaceae</taxon>
        <taxon>Aquimarina</taxon>
    </lineage>
</organism>
<protein>
    <submittedName>
        <fullName evidence="2">DUF3347 domain-containing protein</fullName>
    </submittedName>
</protein>
<evidence type="ECO:0000313" key="2">
    <source>
        <dbReference type="EMBL" id="MFD2563027.1"/>
    </source>
</evidence>